<dbReference type="GO" id="GO:0008413">
    <property type="term" value="F:8-oxo-7,8-dihydroguanosine triphosphate pyrophosphatase activity"/>
    <property type="evidence" value="ECO:0007669"/>
    <property type="project" value="InterPro"/>
</dbReference>
<dbReference type="InterPro" id="IPR000086">
    <property type="entry name" value="NUDIX_hydrolase_dom"/>
</dbReference>
<evidence type="ECO:0000313" key="7">
    <source>
        <dbReference type="EMBL" id="SDD40674.1"/>
    </source>
</evidence>
<evidence type="ECO:0000256" key="4">
    <source>
        <dbReference type="ARBA" id="ARBA00022801"/>
    </source>
</evidence>
<name>A0A1G6UHE3_PEPNI</name>
<dbReference type="PANTHER" id="PTHR43758:SF2">
    <property type="entry name" value="OXIDIZED PURINE NUCLEOSIDE TRIPHOSPHATE HYDROLASE"/>
    <property type="match status" value="1"/>
</dbReference>
<evidence type="ECO:0000256" key="5">
    <source>
        <dbReference type="ARBA" id="ARBA00022842"/>
    </source>
</evidence>
<comment type="similarity">
    <text evidence="2">Belongs to the Nudix hydrolase family.</text>
</comment>
<keyword evidence="4" id="KW-0378">Hydrolase</keyword>
<dbReference type="EMBL" id="FNAF01000003">
    <property type="protein sequence ID" value="SDD40674.1"/>
    <property type="molecule type" value="Genomic_DNA"/>
</dbReference>
<dbReference type="GO" id="GO:0005737">
    <property type="term" value="C:cytoplasm"/>
    <property type="evidence" value="ECO:0007669"/>
    <property type="project" value="TreeGrafter"/>
</dbReference>
<organism evidence="7 8">
    <name type="scientific">Peptococcus niger</name>
    <dbReference type="NCBI Taxonomy" id="2741"/>
    <lineage>
        <taxon>Bacteria</taxon>
        <taxon>Bacillati</taxon>
        <taxon>Bacillota</taxon>
        <taxon>Clostridia</taxon>
        <taxon>Eubacteriales</taxon>
        <taxon>Peptococcaceae</taxon>
        <taxon>Peptococcus</taxon>
    </lineage>
</organism>
<dbReference type="GO" id="GO:0006281">
    <property type="term" value="P:DNA repair"/>
    <property type="evidence" value="ECO:0007669"/>
    <property type="project" value="InterPro"/>
</dbReference>
<dbReference type="InterPro" id="IPR015797">
    <property type="entry name" value="NUDIX_hydrolase-like_dom_sf"/>
</dbReference>
<evidence type="ECO:0000256" key="2">
    <source>
        <dbReference type="ARBA" id="ARBA00005582"/>
    </source>
</evidence>
<dbReference type="RefSeq" id="WP_091791327.1">
    <property type="nucleotide sequence ID" value="NZ_FNAF01000003.1"/>
</dbReference>
<dbReference type="PROSITE" id="PS00893">
    <property type="entry name" value="NUDIX_BOX"/>
    <property type="match status" value="1"/>
</dbReference>
<dbReference type="Pfam" id="PF00293">
    <property type="entry name" value="NUDIX"/>
    <property type="match status" value="1"/>
</dbReference>
<dbReference type="GO" id="GO:0046872">
    <property type="term" value="F:metal ion binding"/>
    <property type="evidence" value="ECO:0007669"/>
    <property type="project" value="UniProtKB-KW"/>
</dbReference>
<reference evidence="7 8" key="1">
    <citation type="submission" date="2016-10" db="EMBL/GenBank/DDBJ databases">
        <authorList>
            <person name="de Groot N.N."/>
        </authorList>
    </citation>
    <scope>NUCLEOTIDE SEQUENCE [LARGE SCALE GENOMIC DNA]</scope>
    <source>
        <strain evidence="7 8">DSM 20475</strain>
    </source>
</reference>
<proteinExistence type="inferred from homology"/>
<evidence type="ECO:0000256" key="1">
    <source>
        <dbReference type="ARBA" id="ARBA00001946"/>
    </source>
</evidence>
<comment type="cofactor">
    <cofactor evidence="1">
        <name>Mg(2+)</name>
        <dbReference type="ChEBI" id="CHEBI:18420"/>
    </cofactor>
</comment>
<dbReference type="Proteomes" id="UP000198995">
    <property type="component" value="Unassembled WGS sequence"/>
</dbReference>
<dbReference type="CDD" id="cd18886">
    <property type="entry name" value="NUDIX_MutT_Nudt1"/>
    <property type="match status" value="1"/>
</dbReference>
<dbReference type="InterPro" id="IPR003562">
    <property type="entry name" value="Mutator_MutX_prot"/>
</dbReference>
<dbReference type="PROSITE" id="PS51462">
    <property type="entry name" value="NUDIX"/>
    <property type="match status" value="1"/>
</dbReference>
<evidence type="ECO:0000313" key="8">
    <source>
        <dbReference type="Proteomes" id="UP000198995"/>
    </source>
</evidence>
<dbReference type="AlphaFoldDB" id="A0A1G6UHE3"/>
<dbReference type="PRINTS" id="PR01402">
    <property type="entry name" value="MUTATORMUTX"/>
</dbReference>
<feature type="domain" description="Nudix hydrolase" evidence="6">
    <location>
        <begin position="1"/>
        <end position="128"/>
    </location>
</feature>
<gene>
    <name evidence="7" type="ORF">SAMN04489866_10356</name>
</gene>
<keyword evidence="5" id="KW-0460">Magnesium</keyword>
<keyword evidence="8" id="KW-1185">Reference proteome</keyword>
<dbReference type="PANTHER" id="PTHR43758">
    <property type="entry name" value="7,8-DIHYDRO-8-OXOGUANINE TRIPHOSPHATASE"/>
    <property type="match status" value="1"/>
</dbReference>
<accession>A0A1G6UHE3</accession>
<dbReference type="Gene3D" id="3.90.79.10">
    <property type="entry name" value="Nucleoside Triphosphate Pyrophosphohydrolase"/>
    <property type="match status" value="1"/>
</dbReference>
<protein>
    <submittedName>
        <fullName evidence="7">8-oxo-dGTP diphosphatase</fullName>
    </submittedName>
</protein>
<dbReference type="STRING" id="2741.SAMN04489866_10356"/>
<sequence length="165" mass="18605">MKLTTLCYLRYEDDVLMLFRDKKENDVNHGKWIGIGGKFLPDESPDECALREIQEETGLVAETLIYRGVVTFCYDEAPAEYMHVYSGTVKTRTVTACDEGTLRWVPEEEVPDLALWPGDRLFLPLALDEEAPAFSMKLVYQNDLLVQAALNGQPLKISAVQGLFA</sequence>
<dbReference type="SUPFAM" id="SSF55811">
    <property type="entry name" value="Nudix"/>
    <property type="match status" value="1"/>
</dbReference>
<dbReference type="OrthoDB" id="9810648at2"/>
<keyword evidence="3" id="KW-0479">Metal-binding</keyword>
<dbReference type="InterPro" id="IPR020084">
    <property type="entry name" value="NUDIX_hydrolase_CS"/>
</dbReference>
<evidence type="ECO:0000259" key="6">
    <source>
        <dbReference type="PROSITE" id="PS51462"/>
    </source>
</evidence>
<evidence type="ECO:0000256" key="3">
    <source>
        <dbReference type="ARBA" id="ARBA00022723"/>
    </source>
</evidence>